<keyword evidence="4" id="KW-1133">Transmembrane helix</keyword>
<evidence type="ECO:0000256" key="4">
    <source>
        <dbReference type="ARBA" id="ARBA00022989"/>
    </source>
</evidence>
<reference evidence="10" key="1">
    <citation type="submission" date="2014-08" db="EMBL/GenBank/DDBJ databases">
        <authorList>
            <person name="Moulin L."/>
        </authorList>
    </citation>
    <scope>NUCLEOTIDE SEQUENCE [LARGE SCALE GENOMIC DNA]</scope>
</reference>
<evidence type="ECO:0000256" key="6">
    <source>
        <dbReference type="ARBA" id="ARBA00023136"/>
    </source>
</evidence>
<dbReference type="SUPFAM" id="SSF81324">
    <property type="entry name" value="Voltage-gated potassium channels"/>
    <property type="match status" value="1"/>
</dbReference>
<evidence type="ECO:0000256" key="1">
    <source>
        <dbReference type="ARBA" id="ARBA00004141"/>
    </source>
</evidence>
<dbReference type="Proteomes" id="UP000045285">
    <property type="component" value="Unassembled WGS sequence"/>
</dbReference>
<dbReference type="PANTHER" id="PTHR11537:SF254">
    <property type="entry name" value="POTASSIUM VOLTAGE-GATED CHANNEL PROTEIN SHAB"/>
    <property type="match status" value="1"/>
</dbReference>
<dbReference type="InterPro" id="IPR028325">
    <property type="entry name" value="VG_K_chnl"/>
</dbReference>
<proteinExistence type="predicted"/>
<gene>
    <name evidence="9" type="ORF">MPL3356_110414</name>
</gene>
<keyword evidence="7" id="KW-0407">Ion channel</keyword>
<evidence type="ECO:0000256" key="3">
    <source>
        <dbReference type="ARBA" id="ARBA00022692"/>
    </source>
</evidence>
<accession>A0A090DAP7</accession>
<keyword evidence="6" id="KW-0472">Membrane</keyword>
<evidence type="ECO:0000313" key="9">
    <source>
        <dbReference type="EMBL" id="CDX12263.1"/>
    </source>
</evidence>
<dbReference type="InterPro" id="IPR013099">
    <property type="entry name" value="K_chnl_dom"/>
</dbReference>
<dbReference type="GO" id="GO:0005249">
    <property type="term" value="F:voltage-gated potassium channel activity"/>
    <property type="evidence" value="ECO:0007669"/>
    <property type="project" value="InterPro"/>
</dbReference>
<dbReference type="Gene3D" id="1.10.287.70">
    <property type="match status" value="1"/>
</dbReference>
<keyword evidence="10" id="KW-1185">Reference proteome</keyword>
<name>A0A090DAP7_MESPL</name>
<evidence type="ECO:0000256" key="7">
    <source>
        <dbReference type="ARBA" id="ARBA00023303"/>
    </source>
</evidence>
<dbReference type="SUPFAM" id="SSF141571">
    <property type="entry name" value="Pentapeptide repeat-like"/>
    <property type="match status" value="1"/>
</dbReference>
<dbReference type="Gene3D" id="2.160.20.80">
    <property type="entry name" value="E3 ubiquitin-protein ligase SopA"/>
    <property type="match status" value="1"/>
</dbReference>
<dbReference type="AlphaFoldDB" id="A0A090DAP7"/>
<dbReference type="GO" id="GO:0008076">
    <property type="term" value="C:voltage-gated potassium channel complex"/>
    <property type="evidence" value="ECO:0007669"/>
    <property type="project" value="InterPro"/>
</dbReference>
<evidence type="ECO:0000256" key="2">
    <source>
        <dbReference type="ARBA" id="ARBA00022448"/>
    </source>
</evidence>
<sequence length="292" mass="33821">MDPFFKLRGQTSEFVDSRSFFAVLDDPARTTIQDSQYSPDELVSTASPRLWRIRDKTFRNFSFAKTEVKEFEFQNCIFEDCLFMGTIFSNCRFTDCHFINCNVHRFELRSVYVNPRAFSKCIPSKNYANIGVHLFQELLRNSRMQAQPDYADVAQFMFRRWQRYLNWDELKEFPLHRRPTKTLAVVGSWMFELFLGSGVRLRNLACTTIGLMIALSLIHWELRESLGLTSNGAKVQTFIDAFYFTSVTLTTLGYGDITPSTEFGRIVLGFESLLGFVLLATLASTIFRKFSS</sequence>
<evidence type="ECO:0000313" key="10">
    <source>
        <dbReference type="Proteomes" id="UP000045285"/>
    </source>
</evidence>
<dbReference type="EMBL" id="CCMZ01000003">
    <property type="protein sequence ID" value="CDX12263.1"/>
    <property type="molecule type" value="Genomic_DNA"/>
</dbReference>
<dbReference type="GO" id="GO:0001508">
    <property type="term" value="P:action potential"/>
    <property type="evidence" value="ECO:0007669"/>
    <property type="project" value="TreeGrafter"/>
</dbReference>
<protein>
    <recommendedName>
        <fullName evidence="8">Potassium channel domain-containing protein</fullName>
    </recommendedName>
</protein>
<keyword evidence="5" id="KW-0406">Ion transport</keyword>
<comment type="subcellular location">
    <subcellularLocation>
        <location evidence="1">Membrane</location>
        <topology evidence="1">Multi-pass membrane protein</topology>
    </subcellularLocation>
</comment>
<keyword evidence="3" id="KW-0812">Transmembrane</keyword>
<feature type="domain" description="Potassium channel" evidence="8">
    <location>
        <begin position="221"/>
        <end position="290"/>
    </location>
</feature>
<keyword evidence="2" id="KW-0813">Transport</keyword>
<dbReference type="Pfam" id="PF07885">
    <property type="entry name" value="Ion_trans_2"/>
    <property type="match status" value="1"/>
</dbReference>
<evidence type="ECO:0000259" key="8">
    <source>
        <dbReference type="Pfam" id="PF07885"/>
    </source>
</evidence>
<dbReference type="PANTHER" id="PTHR11537">
    <property type="entry name" value="VOLTAGE-GATED POTASSIUM CHANNEL"/>
    <property type="match status" value="1"/>
</dbReference>
<evidence type="ECO:0000256" key="5">
    <source>
        <dbReference type="ARBA" id="ARBA00023065"/>
    </source>
</evidence>
<organism evidence="9 10">
    <name type="scientific">Mesorhizobium plurifarium</name>
    <dbReference type="NCBI Taxonomy" id="69974"/>
    <lineage>
        <taxon>Bacteria</taxon>
        <taxon>Pseudomonadati</taxon>
        <taxon>Pseudomonadota</taxon>
        <taxon>Alphaproteobacteria</taxon>
        <taxon>Hyphomicrobiales</taxon>
        <taxon>Phyllobacteriaceae</taxon>
        <taxon>Mesorhizobium</taxon>
    </lineage>
</organism>